<dbReference type="PROSITE" id="PS51257">
    <property type="entry name" value="PROKAR_LIPOPROTEIN"/>
    <property type="match status" value="1"/>
</dbReference>
<evidence type="ECO:0000256" key="6">
    <source>
        <dbReference type="SAM" id="SignalP"/>
    </source>
</evidence>
<dbReference type="Proteomes" id="UP000548476">
    <property type="component" value="Unassembled WGS sequence"/>
</dbReference>
<dbReference type="SUPFAM" id="SSF52833">
    <property type="entry name" value="Thioredoxin-like"/>
    <property type="match status" value="1"/>
</dbReference>
<dbReference type="RefSeq" id="WP_184788234.1">
    <property type="nucleotide sequence ID" value="NZ_BONT01000004.1"/>
</dbReference>
<name>A0A841FHM9_9ACTN</name>
<feature type="chain" id="PRO_5039329275" evidence="6">
    <location>
        <begin position="23"/>
        <end position="192"/>
    </location>
</feature>
<dbReference type="InterPro" id="IPR013766">
    <property type="entry name" value="Thioredoxin_domain"/>
</dbReference>
<keyword evidence="4" id="KW-1015">Disulfide bond</keyword>
<dbReference type="AlphaFoldDB" id="A0A841FHM9"/>
<dbReference type="GO" id="GO:0030313">
    <property type="term" value="C:cell envelope"/>
    <property type="evidence" value="ECO:0007669"/>
    <property type="project" value="UniProtKB-SubCell"/>
</dbReference>
<dbReference type="Gene3D" id="3.40.30.10">
    <property type="entry name" value="Glutaredoxin"/>
    <property type="match status" value="1"/>
</dbReference>
<keyword evidence="8" id="KW-0413">Isomerase</keyword>
<comment type="caution">
    <text evidence="8">The sequence shown here is derived from an EMBL/GenBank/DDBJ whole genome shotgun (WGS) entry which is preliminary data.</text>
</comment>
<keyword evidence="6" id="KW-0732">Signal</keyword>
<dbReference type="InterPro" id="IPR036249">
    <property type="entry name" value="Thioredoxin-like_sf"/>
</dbReference>
<sequence length="192" mass="19476">MKSRTWTVAVLAALALFTSACSGPSGDVDAPPAGEQATDWGVPCPEPSGTPGGGDAFTTLTLPCLGGGTVAGEPMPLAAGTPMVVNVWASWCGPCRDELPAVESFATKGTVGVLGVNTQDTQEAARAIVEDFALTFPSRYDPDGELLAVIGKRVLPVTLLITAEGTVAHTYTGPALTEDALAGLVKEHLGVG</sequence>
<evidence type="ECO:0000256" key="2">
    <source>
        <dbReference type="ARBA" id="ARBA00022748"/>
    </source>
</evidence>
<dbReference type="GO" id="GO:0017004">
    <property type="term" value="P:cytochrome complex assembly"/>
    <property type="evidence" value="ECO:0007669"/>
    <property type="project" value="UniProtKB-KW"/>
</dbReference>
<dbReference type="InterPro" id="IPR013740">
    <property type="entry name" value="Redoxin"/>
</dbReference>
<keyword evidence="2" id="KW-0201">Cytochrome c-type biogenesis</keyword>
<protein>
    <submittedName>
        <fullName evidence="8">Thiol-disulfide isomerase/thioredoxin</fullName>
    </submittedName>
</protein>
<feature type="signal peptide" evidence="6">
    <location>
        <begin position="1"/>
        <end position="22"/>
    </location>
</feature>
<dbReference type="InterPro" id="IPR050553">
    <property type="entry name" value="Thioredoxin_ResA/DsbE_sf"/>
</dbReference>
<evidence type="ECO:0000313" key="9">
    <source>
        <dbReference type="Proteomes" id="UP000548476"/>
    </source>
</evidence>
<gene>
    <name evidence="8" type="ORF">HNR73_003231</name>
</gene>
<keyword evidence="3" id="KW-0812">Transmembrane</keyword>
<evidence type="ECO:0000256" key="3">
    <source>
        <dbReference type="ARBA" id="ARBA00022968"/>
    </source>
</evidence>
<comment type="subcellular location">
    <subcellularLocation>
        <location evidence="1">Cell envelope</location>
    </subcellularLocation>
</comment>
<reference evidence="8 9" key="1">
    <citation type="submission" date="2020-08" db="EMBL/GenBank/DDBJ databases">
        <title>Genomic Encyclopedia of Type Strains, Phase IV (KMG-IV): sequencing the most valuable type-strain genomes for metagenomic binning, comparative biology and taxonomic classification.</title>
        <authorList>
            <person name="Goeker M."/>
        </authorList>
    </citation>
    <scope>NUCLEOTIDE SEQUENCE [LARGE SCALE GENOMIC DNA]</scope>
    <source>
        <strain evidence="8 9">YIM 65646</strain>
    </source>
</reference>
<keyword evidence="3" id="KW-0735">Signal-anchor</keyword>
<evidence type="ECO:0000313" key="8">
    <source>
        <dbReference type="EMBL" id="MBB6035374.1"/>
    </source>
</evidence>
<evidence type="ECO:0000259" key="7">
    <source>
        <dbReference type="PROSITE" id="PS51352"/>
    </source>
</evidence>
<dbReference type="CDD" id="cd02966">
    <property type="entry name" value="TlpA_like_family"/>
    <property type="match status" value="1"/>
</dbReference>
<feature type="domain" description="Thioredoxin" evidence="7">
    <location>
        <begin position="51"/>
        <end position="190"/>
    </location>
</feature>
<proteinExistence type="predicted"/>
<dbReference type="Pfam" id="PF08534">
    <property type="entry name" value="Redoxin"/>
    <property type="match status" value="1"/>
</dbReference>
<dbReference type="InterPro" id="IPR017937">
    <property type="entry name" value="Thioredoxin_CS"/>
</dbReference>
<evidence type="ECO:0000256" key="4">
    <source>
        <dbReference type="ARBA" id="ARBA00023157"/>
    </source>
</evidence>
<organism evidence="8 9">
    <name type="scientific">Phytomonospora endophytica</name>
    <dbReference type="NCBI Taxonomy" id="714109"/>
    <lineage>
        <taxon>Bacteria</taxon>
        <taxon>Bacillati</taxon>
        <taxon>Actinomycetota</taxon>
        <taxon>Actinomycetes</taxon>
        <taxon>Micromonosporales</taxon>
        <taxon>Micromonosporaceae</taxon>
        <taxon>Phytomonospora</taxon>
    </lineage>
</organism>
<dbReference type="PANTHER" id="PTHR42852">
    <property type="entry name" value="THIOL:DISULFIDE INTERCHANGE PROTEIN DSBE"/>
    <property type="match status" value="1"/>
</dbReference>
<dbReference type="PROSITE" id="PS51352">
    <property type="entry name" value="THIOREDOXIN_2"/>
    <property type="match status" value="1"/>
</dbReference>
<accession>A0A841FHM9</accession>
<dbReference type="PANTHER" id="PTHR42852:SF6">
    <property type="entry name" value="THIOL:DISULFIDE INTERCHANGE PROTEIN DSBE"/>
    <property type="match status" value="1"/>
</dbReference>
<evidence type="ECO:0000256" key="5">
    <source>
        <dbReference type="ARBA" id="ARBA00023284"/>
    </source>
</evidence>
<dbReference type="GO" id="GO:0016491">
    <property type="term" value="F:oxidoreductase activity"/>
    <property type="evidence" value="ECO:0007669"/>
    <property type="project" value="InterPro"/>
</dbReference>
<dbReference type="EMBL" id="JACHGT010000006">
    <property type="protein sequence ID" value="MBB6035374.1"/>
    <property type="molecule type" value="Genomic_DNA"/>
</dbReference>
<evidence type="ECO:0000256" key="1">
    <source>
        <dbReference type="ARBA" id="ARBA00004196"/>
    </source>
</evidence>
<keyword evidence="5" id="KW-0676">Redox-active center</keyword>
<keyword evidence="9" id="KW-1185">Reference proteome</keyword>
<dbReference type="PROSITE" id="PS00194">
    <property type="entry name" value="THIOREDOXIN_1"/>
    <property type="match status" value="1"/>
</dbReference>
<dbReference type="GO" id="GO:0016853">
    <property type="term" value="F:isomerase activity"/>
    <property type="evidence" value="ECO:0007669"/>
    <property type="project" value="UniProtKB-KW"/>
</dbReference>